<evidence type="ECO:0000313" key="5">
    <source>
        <dbReference type="Proteomes" id="UP000199069"/>
    </source>
</evidence>
<evidence type="ECO:0000313" key="4">
    <source>
        <dbReference type="EMBL" id="PRQ71243.1"/>
    </source>
</evidence>
<keyword evidence="3" id="KW-0808">Transferase</keyword>
<feature type="domain" description="Exostosin GT47" evidence="2">
    <location>
        <begin position="352"/>
        <end position="495"/>
    </location>
</feature>
<name>A0A0K3CJZ3_RHOTO</name>
<dbReference type="Proteomes" id="UP000239560">
    <property type="component" value="Unassembled WGS sequence"/>
</dbReference>
<reference evidence="3 5" key="1">
    <citation type="submission" date="2015-07" db="EMBL/GenBank/DDBJ databases">
        <authorList>
            <person name="Cajimat M.N.B."/>
            <person name="Milazzo M.L."/>
            <person name="Fulhorst C.F."/>
        </authorList>
    </citation>
    <scope>NUCLEOTIDE SEQUENCE [LARGE SCALE GENOMIC DNA]</scope>
    <source>
        <strain evidence="3">Single colony</strain>
    </source>
</reference>
<dbReference type="GO" id="GO:0016757">
    <property type="term" value="F:glycosyltransferase activity"/>
    <property type="evidence" value="ECO:0007669"/>
    <property type="project" value="InterPro"/>
</dbReference>
<dbReference type="InterPro" id="IPR004263">
    <property type="entry name" value="Exostosin"/>
</dbReference>
<evidence type="ECO:0000313" key="6">
    <source>
        <dbReference type="Proteomes" id="UP000239560"/>
    </source>
</evidence>
<evidence type="ECO:0000256" key="1">
    <source>
        <dbReference type="ARBA" id="ARBA00010271"/>
    </source>
</evidence>
<evidence type="ECO:0000259" key="2">
    <source>
        <dbReference type="Pfam" id="PF03016"/>
    </source>
</evidence>
<dbReference type="EMBL" id="LCTV02000012">
    <property type="protein sequence ID" value="PRQ71243.1"/>
    <property type="molecule type" value="Genomic_DNA"/>
</dbReference>
<organism evidence="3 5">
    <name type="scientific">Rhodotorula toruloides</name>
    <name type="common">Yeast</name>
    <name type="synonym">Rhodosporidium toruloides</name>
    <dbReference type="NCBI Taxonomy" id="5286"/>
    <lineage>
        <taxon>Eukaryota</taxon>
        <taxon>Fungi</taxon>
        <taxon>Dikarya</taxon>
        <taxon>Basidiomycota</taxon>
        <taxon>Pucciniomycotina</taxon>
        <taxon>Microbotryomycetes</taxon>
        <taxon>Sporidiobolales</taxon>
        <taxon>Sporidiobolaceae</taxon>
        <taxon>Rhodotorula</taxon>
    </lineage>
</organism>
<comment type="similarity">
    <text evidence="1">Belongs to the glycosyltransferase 47 family.</text>
</comment>
<evidence type="ECO:0000313" key="3">
    <source>
        <dbReference type="EMBL" id="CTR10004.1"/>
    </source>
</evidence>
<dbReference type="OrthoDB" id="1924787at2759"/>
<protein>
    <submittedName>
        <fullName evidence="4">Exostosin family-domain containing protein</fullName>
    </submittedName>
</protein>
<dbReference type="EMBL" id="CWKI01000012">
    <property type="protein sequence ID" value="CTR10004.1"/>
    <property type="molecule type" value="Genomic_DNA"/>
</dbReference>
<dbReference type="PANTHER" id="PTHR11062:SF281">
    <property type="entry name" value="EXOSTOSIN-LIKE 2"/>
    <property type="match status" value="1"/>
</dbReference>
<dbReference type="AlphaFoldDB" id="A0A0K3CJZ3"/>
<accession>A0A0K3CJZ3</accession>
<dbReference type="Pfam" id="PF03016">
    <property type="entry name" value="Exostosin_GT47"/>
    <property type="match status" value="2"/>
</dbReference>
<dbReference type="InterPro" id="IPR040911">
    <property type="entry name" value="Exostosin_GT47"/>
</dbReference>
<reference evidence="4 6" key="2">
    <citation type="journal article" date="2018" name="Elife">
        <title>Functional genomics of lipid metabolism in the oleaginous yeast Rhodosporidium toruloides.</title>
        <authorList>
            <person name="Coradetti S.T."/>
            <person name="Pinel D."/>
            <person name="Geiselman G."/>
            <person name="Ito M."/>
            <person name="Mondo S."/>
            <person name="Reilly M.C."/>
            <person name="Cheng Y.F."/>
            <person name="Bauer S."/>
            <person name="Grigoriev I."/>
            <person name="Gladden J.M."/>
            <person name="Simmons B.A."/>
            <person name="Brem R."/>
            <person name="Arkin A.P."/>
            <person name="Skerker J.M."/>
        </authorList>
    </citation>
    <scope>NUCLEOTIDE SEQUENCE [LARGE SCALE GENOMIC DNA]</scope>
    <source>
        <strain evidence="4 6">NBRC 0880</strain>
    </source>
</reference>
<dbReference type="OMA" id="CQPKIYV"/>
<feature type="domain" description="Exostosin GT47" evidence="2">
    <location>
        <begin position="105"/>
        <end position="282"/>
    </location>
</feature>
<keyword evidence="5" id="KW-1185">Reference proteome</keyword>
<gene>
    <name evidence="3" type="primary">FGENESH: predicted gene_12.25</name>
    <name evidence="4" type="ORF">AAT19DRAFT_10101</name>
    <name evidence="3" type="ORF">BN2166_0058650</name>
</gene>
<dbReference type="PANTHER" id="PTHR11062">
    <property type="entry name" value="EXOSTOSIN HEPARAN SULFATE GLYCOSYLTRANSFERASE -RELATED"/>
    <property type="match status" value="1"/>
</dbReference>
<proteinExistence type="inferred from homology"/>
<dbReference type="Proteomes" id="UP000199069">
    <property type="component" value="Unassembled WGS sequence"/>
</dbReference>
<sequence>MPKSSRADRPPPPASLSLLVRSLRTRRRSWIILLAGLLALVVYGRSERGKLVKSAHGIRELERRGVRFDRERDEDEVGVEFPPLPDLQDRDRLWPPDLSKPICKPKIFVYDLPPSLRLPQKTASQCRWSAYNSELLLHQLLAQPPTSERSSPDHPHLSLYTSDPNEADFFFVPLFPACYLFDCWVKAGWTKTERCNVDEGYIQPVMRHIRETLPYWNRSAGADHLIPHPMDYVDGYYTETSRAAMNGSSYLVTVGDVRPAPYGSHFRFYRDIVIPSSTHLLNSYYVNPLDYVDEDGHPLREPRGAADPRLKTQAVPTGVEIFQPSSQEAGAWRRRPSFRSLASKLVGGKGAERDRRTTLAIFRGGVGTATDGERYALGIRSLFFPSDGDASTPPFSSTVHPGFSSLPGFDIAEQSENDDYARHLARSKFGLAPPGYTLDTTRIYEYLAFGVVPVFIGSGPTAGQVMPFANDVDWSSFSISIPRDRVHEMPRVLAQVSNDEYERLRRKVWEVGRMVVLEGREGNVWRLVARQLCRMKRLGVASGPEIANN</sequence>
<dbReference type="STRING" id="5286.A0A0K3CJZ3"/>